<accession>A0A835Z0U0</accession>
<dbReference type="OrthoDB" id="2151161at2759"/>
<dbReference type="AlphaFoldDB" id="A0A835Z0U0"/>
<evidence type="ECO:0000256" key="3">
    <source>
        <dbReference type="ARBA" id="ARBA00022692"/>
    </source>
</evidence>
<evidence type="ECO:0000256" key="4">
    <source>
        <dbReference type="ARBA" id="ARBA00022989"/>
    </source>
</evidence>
<dbReference type="PANTHER" id="PTHR13019">
    <property type="entry name" value="GOLGI APPARATUS MEMBRANE PROTEIN TVP23"/>
    <property type="match status" value="1"/>
</dbReference>
<dbReference type="EMBL" id="JAFCMP010000146">
    <property type="protein sequence ID" value="KAG5184965.1"/>
    <property type="molecule type" value="Genomic_DNA"/>
</dbReference>
<comment type="caution">
    <text evidence="7">The sequence shown here is derived from an EMBL/GenBank/DDBJ whole genome shotgun (WGS) entry which is preliminary data.</text>
</comment>
<reference evidence="7" key="1">
    <citation type="submission" date="2021-02" db="EMBL/GenBank/DDBJ databases">
        <title>First Annotated Genome of the Yellow-green Alga Tribonema minus.</title>
        <authorList>
            <person name="Mahan K.M."/>
        </authorList>
    </citation>
    <scope>NUCLEOTIDE SEQUENCE</scope>
    <source>
        <strain evidence="7">UTEX B ZZ1240</strain>
    </source>
</reference>
<comment type="subcellular location">
    <subcellularLocation>
        <location evidence="1 6">Membrane</location>
        <topology evidence="1 6">Multi-pass membrane protein</topology>
    </subcellularLocation>
</comment>
<organism evidence="7 8">
    <name type="scientific">Tribonema minus</name>
    <dbReference type="NCBI Taxonomy" id="303371"/>
    <lineage>
        <taxon>Eukaryota</taxon>
        <taxon>Sar</taxon>
        <taxon>Stramenopiles</taxon>
        <taxon>Ochrophyta</taxon>
        <taxon>PX clade</taxon>
        <taxon>Xanthophyceae</taxon>
        <taxon>Tribonematales</taxon>
        <taxon>Tribonemataceae</taxon>
        <taxon>Tribonema</taxon>
    </lineage>
</organism>
<keyword evidence="5 6" id="KW-0472">Membrane</keyword>
<dbReference type="GO" id="GO:0016192">
    <property type="term" value="P:vesicle-mediated transport"/>
    <property type="evidence" value="ECO:0007669"/>
    <property type="project" value="TreeGrafter"/>
</dbReference>
<keyword evidence="4 6" id="KW-1133">Transmembrane helix</keyword>
<feature type="transmembrane region" description="Helical" evidence="6">
    <location>
        <begin position="172"/>
        <end position="190"/>
    </location>
</feature>
<dbReference type="GO" id="GO:0000139">
    <property type="term" value="C:Golgi membrane"/>
    <property type="evidence" value="ECO:0007669"/>
    <property type="project" value="TreeGrafter"/>
</dbReference>
<dbReference type="Proteomes" id="UP000664859">
    <property type="component" value="Unassembled WGS sequence"/>
</dbReference>
<dbReference type="PANTHER" id="PTHR13019:SF7">
    <property type="entry name" value="GOLGI APPARATUS MEMBRANE PROTEIN TVP23"/>
    <property type="match status" value="1"/>
</dbReference>
<comment type="similarity">
    <text evidence="2 6">Belongs to the TVP23 family.</text>
</comment>
<dbReference type="Pfam" id="PF05832">
    <property type="entry name" value="DUF846"/>
    <property type="match status" value="1"/>
</dbReference>
<feature type="transmembrane region" description="Helical" evidence="6">
    <location>
        <begin position="145"/>
        <end position="166"/>
    </location>
</feature>
<evidence type="ECO:0000256" key="6">
    <source>
        <dbReference type="RuleBase" id="RU361206"/>
    </source>
</evidence>
<keyword evidence="8" id="KW-1185">Reference proteome</keyword>
<proteinExistence type="inferred from homology"/>
<name>A0A835Z0U0_9STRA</name>
<protein>
    <recommendedName>
        <fullName evidence="6">Golgi apparatus membrane protein TVP23 homolog</fullName>
    </recommendedName>
</protein>
<evidence type="ECO:0000313" key="7">
    <source>
        <dbReference type="EMBL" id="KAG5184965.1"/>
    </source>
</evidence>
<evidence type="ECO:0000256" key="2">
    <source>
        <dbReference type="ARBA" id="ARBA00005467"/>
    </source>
</evidence>
<feature type="transmembrane region" description="Helical" evidence="6">
    <location>
        <begin position="83"/>
        <end position="102"/>
    </location>
</feature>
<keyword evidence="3 6" id="KW-0812">Transmembrane</keyword>
<dbReference type="GO" id="GO:0009306">
    <property type="term" value="P:protein secretion"/>
    <property type="evidence" value="ECO:0007669"/>
    <property type="project" value="TreeGrafter"/>
</dbReference>
<evidence type="ECO:0000313" key="8">
    <source>
        <dbReference type="Proteomes" id="UP000664859"/>
    </source>
</evidence>
<gene>
    <name evidence="7" type="ORF">JKP88DRAFT_198591</name>
</gene>
<sequence>MPGEGELEFINAVDQKAVGGGGGGAHSQSPTYPIGGAAAAPAGSGGTVGLIKQAHHPVAALFHFLFKGLAIFVYIFGGLISSNFVLICVATILLLAFDFWTVKNITGRLMVGLRWWSNVKEDGTTSWVFESLENMSEIQPADSKLFWIGLYAAPAVWVALFIIGLLKFNLQWLIIVVVAILLSTANIVGYTKCSNDAKNKVRNFMQDGAMAAMGNAGFRNMMFSVLTGGGGGSAAPPPPQGAAMV</sequence>
<evidence type="ECO:0000256" key="5">
    <source>
        <dbReference type="ARBA" id="ARBA00023136"/>
    </source>
</evidence>
<dbReference type="InterPro" id="IPR008564">
    <property type="entry name" value="TVP23-like"/>
</dbReference>
<evidence type="ECO:0000256" key="1">
    <source>
        <dbReference type="ARBA" id="ARBA00004141"/>
    </source>
</evidence>